<dbReference type="EMBL" id="LVJN01000020">
    <property type="protein sequence ID" value="OSM02533.1"/>
    <property type="molecule type" value="Genomic_DNA"/>
</dbReference>
<evidence type="ECO:0000313" key="3">
    <source>
        <dbReference type="EMBL" id="OSM02533.1"/>
    </source>
</evidence>
<dbReference type="PANTHER" id="PTHR30367">
    <property type="entry name" value="P-HYDROXYBENZOIC ACID EFFLUX PUMP SUBUNIT AAEA-RELATED"/>
    <property type="match status" value="1"/>
</dbReference>
<evidence type="ECO:0000313" key="4">
    <source>
        <dbReference type="Proteomes" id="UP000194003"/>
    </source>
</evidence>
<comment type="caution">
    <text evidence="3">The sequence shown here is derived from an EMBL/GenBank/DDBJ whole genome shotgun (WGS) entry which is preliminary data.</text>
</comment>
<feature type="chain" id="PRO_5012124214" evidence="2">
    <location>
        <begin position="30"/>
        <end position="185"/>
    </location>
</feature>
<dbReference type="Gene3D" id="1.10.287.470">
    <property type="entry name" value="Helix hairpin bin"/>
    <property type="match status" value="1"/>
</dbReference>
<evidence type="ECO:0000256" key="1">
    <source>
        <dbReference type="SAM" id="Coils"/>
    </source>
</evidence>
<evidence type="ECO:0000256" key="2">
    <source>
        <dbReference type="SAM" id="SignalP"/>
    </source>
</evidence>
<reference evidence="3 4" key="1">
    <citation type="journal article" date="2016" name="BMC Genomics">
        <title>Combined genomic and structural analyses of a cultured magnetotactic bacterium reveals its niche adaptation to a dynamic environment.</title>
        <authorList>
            <person name="Araujo A.C."/>
            <person name="Morillo V."/>
            <person name="Cypriano J."/>
            <person name="Teixeira L.C."/>
            <person name="Leao P."/>
            <person name="Lyra S."/>
            <person name="Almeida L.G."/>
            <person name="Bazylinski D.A."/>
            <person name="Vasconcellos A.T."/>
            <person name="Abreu F."/>
            <person name="Lins U."/>
        </authorList>
    </citation>
    <scope>NUCLEOTIDE SEQUENCE [LARGE SCALE GENOMIC DNA]</scope>
    <source>
        <strain evidence="3 4">IT-1</strain>
    </source>
</reference>
<organism evidence="3 4">
    <name type="scientific">Magnetofaba australis IT-1</name>
    <dbReference type="NCBI Taxonomy" id="1434232"/>
    <lineage>
        <taxon>Bacteria</taxon>
        <taxon>Pseudomonadati</taxon>
        <taxon>Pseudomonadota</taxon>
        <taxon>Magnetococcia</taxon>
        <taxon>Magnetococcales</taxon>
        <taxon>Magnetococcaceae</taxon>
        <taxon>Magnetofaba</taxon>
    </lineage>
</organism>
<dbReference type="AlphaFoldDB" id="A0A1Y2K3F7"/>
<dbReference type="Proteomes" id="UP000194003">
    <property type="component" value="Unassembled WGS sequence"/>
</dbReference>
<gene>
    <name evidence="3" type="ORF">MAIT1_02691</name>
</gene>
<feature type="coiled-coil region" evidence="1">
    <location>
        <begin position="71"/>
        <end position="115"/>
    </location>
</feature>
<dbReference type="RefSeq" id="WP_085445387.1">
    <property type="nucleotide sequence ID" value="NZ_LVJN01000020.1"/>
</dbReference>
<keyword evidence="2" id="KW-0732">Signal</keyword>
<dbReference type="STRING" id="1434232.MAIT1_02691"/>
<proteinExistence type="predicted"/>
<dbReference type="PANTHER" id="PTHR30367:SF1">
    <property type="entry name" value="MULTIDRUG RESISTANCE PROTEIN MDTN"/>
    <property type="match status" value="1"/>
</dbReference>
<accession>A0A1Y2K3F7</accession>
<keyword evidence="4" id="KW-1185">Reference proteome</keyword>
<dbReference type="SUPFAM" id="SSF111369">
    <property type="entry name" value="HlyD-like secretion proteins"/>
    <property type="match status" value="1"/>
</dbReference>
<dbReference type="Gene3D" id="2.40.50.100">
    <property type="match status" value="1"/>
</dbReference>
<dbReference type="InterPro" id="IPR050393">
    <property type="entry name" value="MFP_Efflux_Pump"/>
</dbReference>
<feature type="signal peptide" evidence="2">
    <location>
        <begin position="1"/>
        <end position="29"/>
    </location>
</feature>
<protein>
    <submittedName>
        <fullName evidence="3">Putative RND multidrug efflux membrane fusion protein MexE</fullName>
    </submittedName>
</protein>
<name>A0A1Y2K3F7_9PROT</name>
<sequence>MEPMRSRKALLSALMLGGGVMLAAGQAVAEQLTLAFGVPGVVASVSAKPGQKLAQGDELARLDQSVFRADAAMTRAQLAAAQERAKQADAEAGRVKQLYDDLNTSAEELEKAQLAAVEAKAGLAVAQRDHARAQWRLKQSVLRAPLAGWAARVPGYVGLVTHPQAGAAPIVVIDVVKTMDDKSAK</sequence>
<keyword evidence="1" id="KW-0175">Coiled coil</keyword>